<name>A0A6M0QCB4_9BACI</name>
<evidence type="ECO:0000313" key="5">
    <source>
        <dbReference type="EMBL" id="NEY73339.1"/>
    </source>
</evidence>
<keyword evidence="2" id="KW-0238">DNA-binding</keyword>
<evidence type="ECO:0000313" key="6">
    <source>
        <dbReference type="Proteomes" id="UP000481043"/>
    </source>
</evidence>
<evidence type="ECO:0000259" key="4">
    <source>
        <dbReference type="PROSITE" id="PS50956"/>
    </source>
</evidence>
<reference evidence="5 6" key="1">
    <citation type="submission" date="2020-02" db="EMBL/GenBank/DDBJ databases">
        <title>Bacillus aquiflavi sp. nov., isolated from yellow water of strong flavor Chinese baijiu in Yibin region of China.</title>
        <authorList>
            <person name="Xie J."/>
        </authorList>
    </citation>
    <scope>NUCLEOTIDE SEQUENCE [LARGE SCALE GENOMIC DNA]</scope>
    <source>
        <strain evidence="5 6">SA4</strain>
    </source>
</reference>
<comment type="caution">
    <text evidence="5">The sequence shown here is derived from an EMBL/GenBank/DDBJ whole genome shotgun (WGS) entry which is preliminary data.</text>
</comment>
<dbReference type="SMART" id="SM00344">
    <property type="entry name" value="HTH_ASNC"/>
    <property type="match status" value="1"/>
</dbReference>
<dbReference type="InterPro" id="IPR036388">
    <property type="entry name" value="WH-like_DNA-bd_sf"/>
</dbReference>
<dbReference type="PANTHER" id="PTHR30154">
    <property type="entry name" value="LEUCINE-RESPONSIVE REGULATORY PROTEIN"/>
    <property type="match status" value="1"/>
</dbReference>
<accession>A0A6M0QCB4</accession>
<dbReference type="Proteomes" id="UP000481043">
    <property type="component" value="Unassembled WGS sequence"/>
</dbReference>
<dbReference type="GO" id="GO:0043200">
    <property type="term" value="P:response to amino acid"/>
    <property type="evidence" value="ECO:0007669"/>
    <property type="project" value="TreeGrafter"/>
</dbReference>
<dbReference type="PANTHER" id="PTHR30154:SF53">
    <property type="entry name" value="HTH-TYPE TRANSCRIPTIONAL REGULATOR LRPC"/>
    <property type="match status" value="1"/>
</dbReference>
<dbReference type="EMBL" id="JAAIWM010000006">
    <property type="protein sequence ID" value="NEY73339.1"/>
    <property type="molecule type" value="Genomic_DNA"/>
</dbReference>
<dbReference type="GO" id="GO:0005829">
    <property type="term" value="C:cytosol"/>
    <property type="evidence" value="ECO:0007669"/>
    <property type="project" value="TreeGrafter"/>
</dbReference>
<keyword evidence="6" id="KW-1185">Reference proteome</keyword>
<dbReference type="AlphaFoldDB" id="A0A6M0QCB4"/>
<proteinExistence type="predicted"/>
<dbReference type="Pfam" id="PF01037">
    <property type="entry name" value="AsnC_trans_reg"/>
    <property type="match status" value="1"/>
</dbReference>
<dbReference type="SUPFAM" id="SSF54909">
    <property type="entry name" value="Dimeric alpha+beta barrel"/>
    <property type="match status" value="1"/>
</dbReference>
<keyword evidence="1" id="KW-0805">Transcription regulation</keyword>
<protein>
    <submittedName>
        <fullName evidence="5">Lrp/AsnC family transcriptional regulator</fullName>
    </submittedName>
</protein>
<organism evidence="5 6">
    <name type="scientific">Bacillus mesophilus</name>
    <dbReference type="NCBI Taxonomy" id="1808955"/>
    <lineage>
        <taxon>Bacteria</taxon>
        <taxon>Bacillati</taxon>
        <taxon>Bacillota</taxon>
        <taxon>Bacilli</taxon>
        <taxon>Bacillales</taxon>
        <taxon>Bacillaceae</taxon>
        <taxon>Bacillus</taxon>
    </lineage>
</organism>
<evidence type="ECO:0000256" key="2">
    <source>
        <dbReference type="ARBA" id="ARBA00023125"/>
    </source>
</evidence>
<dbReference type="PRINTS" id="PR00033">
    <property type="entry name" value="HTHASNC"/>
</dbReference>
<dbReference type="Gene3D" id="1.10.10.10">
    <property type="entry name" value="Winged helix-like DNA-binding domain superfamily/Winged helix DNA-binding domain"/>
    <property type="match status" value="1"/>
</dbReference>
<feature type="domain" description="HTH asnC-type" evidence="4">
    <location>
        <begin position="1"/>
        <end position="62"/>
    </location>
</feature>
<dbReference type="InterPro" id="IPR019888">
    <property type="entry name" value="Tscrpt_reg_AsnC-like"/>
</dbReference>
<dbReference type="Pfam" id="PF13404">
    <property type="entry name" value="HTH_AsnC-type"/>
    <property type="match status" value="1"/>
</dbReference>
<evidence type="ECO:0000256" key="3">
    <source>
        <dbReference type="ARBA" id="ARBA00023163"/>
    </source>
</evidence>
<keyword evidence="3" id="KW-0804">Transcription</keyword>
<gene>
    <name evidence="5" type="ORF">G4D63_16515</name>
</gene>
<dbReference type="InterPro" id="IPR036390">
    <property type="entry name" value="WH_DNA-bd_sf"/>
</dbReference>
<dbReference type="Gene3D" id="3.30.70.920">
    <property type="match status" value="1"/>
</dbReference>
<evidence type="ECO:0000256" key="1">
    <source>
        <dbReference type="ARBA" id="ARBA00023015"/>
    </source>
</evidence>
<dbReference type="PROSITE" id="PS50956">
    <property type="entry name" value="HTH_ASNC_2"/>
    <property type="match status" value="1"/>
</dbReference>
<dbReference type="RefSeq" id="WP_163180806.1">
    <property type="nucleotide sequence ID" value="NZ_JAAIWM010000006.1"/>
</dbReference>
<dbReference type="InterPro" id="IPR019887">
    <property type="entry name" value="Tscrpt_reg_AsnC/Lrp_C"/>
</dbReference>
<dbReference type="SUPFAM" id="SSF46785">
    <property type="entry name" value="Winged helix' DNA-binding domain"/>
    <property type="match status" value="1"/>
</dbReference>
<dbReference type="InterPro" id="IPR011008">
    <property type="entry name" value="Dimeric_a/b-barrel"/>
</dbReference>
<dbReference type="InterPro" id="IPR000485">
    <property type="entry name" value="AsnC-type_HTH_dom"/>
</dbReference>
<sequence length="157" mass="17481">MDQIDLHLLSLLKVNSKMKYAEMGTEVHLSAPAVHERIKKLEKNGVIKNYTIETNPKKLGLSVCALISITLSNVTLCSDAVIELEKIHEVEECFSTAGEESLLIKIRTKDTDSLEQLLVKLRSISGVERTLTKIVLTSHFERTALHSPKNEESISGL</sequence>
<dbReference type="GO" id="GO:0043565">
    <property type="term" value="F:sequence-specific DNA binding"/>
    <property type="evidence" value="ECO:0007669"/>
    <property type="project" value="InterPro"/>
</dbReference>